<dbReference type="Proteomes" id="UP001608902">
    <property type="component" value="Unassembled WGS sequence"/>
</dbReference>
<dbReference type="GO" id="GO:0005634">
    <property type="term" value="C:nucleus"/>
    <property type="evidence" value="ECO:0007669"/>
    <property type="project" value="UniProtKB-ARBA"/>
</dbReference>
<evidence type="ECO:0000313" key="6">
    <source>
        <dbReference type="Proteomes" id="UP001608902"/>
    </source>
</evidence>
<dbReference type="InterPro" id="IPR002713">
    <property type="entry name" value="FF_domain"/>
</dbReference>
<feature type="domain" description="FF" evidence="4">
    <location>
        <begin position="403"/>
        <end position="463"/>
    </location>
</feature>
<feature type="domain" description="FF" evidence="4">
    <location>
        <begin position="266"/>
        <end position="324"/>
    </location>
</feature>
<accession>A0ABD6ERE3</accession>
<dbReference type="Gene3D" id="1.10.10.440">
    <property type="entry name" value="FF domain"/>
    <property type="match status" value="3"/>
</dbReference>
<dbReference type="PROSITE" id="PS01159">
    <property type="entry name" value="WW_DOMAIN_1"/>
    <property type="match status" value="2"/>
</dbReference>
<feature type="region of interest" description="Disordered" evidence="2">
    <location>
        <begin position="201"/>
        <end position="220"/>
    </location>
</feature>
<dbReference type="SMART" id="SM00456">
    <property type="entry name" value="WW"/>
    <property type="match status" value="2"/>
</dbReference>
<evidence type="ECO:0000256" key="1">
    <source>
        <dbReference type="SAM" id="Coils"/>
    </source>
</evidence>
<evidence type="ECO:0000256" key="2">
    <source>
        <dbReference type="SAM" id="MobiDB-lite"/>
    </source>
</evidence>
<keyword evidence="1" id="KW-0175">Coiled coil</keyword>
<feature type="region of interest" description="Disordered" evidence="2">
    <location>
        <begin position="100"/>
        <end position="122"/>
    </location>
</feature>
<dbReference type="SMART" id="SM00441">
    <property type="entry name" value="FF"/>
    <property type="match status" value="3"/>
</dbReference>
<dbReference type="PROSITE" id="PS50020">
    <property type="entry name" value="WW_DOMAIN_2"/>
    <property type="match status" value="2"/>
</dbReference>
<evidence type="ECO:0000259" key="4">
    <source>
        <dbReference type="PROSITE" id="PS51676"/>
    </source>
</evidence>
<keyword evidence="6" id="KW-1185">Reference proteome</keyword>
<dbReference type="AlphaFoldDB" id="A0ABD6ERE3"/>
<dbReference type="EMBL" id="JBGFUD010009497">
    <property type="protein sequence ID" value="MFH4982523.1"/>
    <property type="molecule type" value="Genomic_DNA"/>
</dbReference>
<protein>
    <submittedName>
        <fullName evidence="5">Uncharacterized protein</fullName>
    </submittedName>
</protein>
<dbReference type="InterPro" id="IPR039726">
    <property type="entry name" value="Prp40-like"/>
</dbReference>
<evidence type="ECO:0000259" key="3">
    <source>
        <dbReference type="PROSITE" id="PS50020"/>
    </source>
</evidence>
<dbReference type="SUPFAM" id="SSF51045">
    <property type="entry name" value="WW domain"/>
    <property type="match status" value="2"/>
</dbReference>
<feature type="region of interest" description="Disordered" evidence="2">
    <location>
        <begin position="235"/>
        <end position="266"/>
    </location>
</feature>
<feature type="compositionally biased region" description="Basic and acidic residues" evidence="2">
    <location>
        <begin position="235"/>
        <end position="244"/>
    </location>
</feature>
<dbReference type="SUPFAM" id="SSF81698">
    <property type="entry name" value="FF domain"/>
    <property type="match status" value="3"/>
</dbReference>
<dbReference type="CDD" id="cd00201">
    <property type="entry name" value="WW"/>
    <property type="match status" value="2"/>
</dbReference>
<dbReference type="PROSITE" id="PS51676">
    <property type="entry name" value="FF"/>
    <property type="match status" value="2"/>
</dbReference>
<name>A0ABD6ERE3_9BILA</name>
<dbReference type="PANTHER" id="PTHR11864">
    <property type="entry name" value="PRE-MRNA-PROCESSING PROTEIN PRP40"/>
    <property type="match status" value="1"/>
</dbReference>
<dbReference type="InterPro" id="IPR036517">
    <property type="entry name" value="FF_domain_sf"/>
</dbReference>
<dbReference type="Pfam" id="PF01846">
    <property type="entry name" value="FF"/>
    <property type="match status" value="1"/>
</dbReference>
<reference evidence="5 6" key="1">
    <citation type="submission" date="2024-08" db="EMBL/GenBank/DDBJ databases">
        <title>Gnathostoma spinigerum genome.</title>
        <authorList>
            <person name="Gonzalez-Bertolin B."/>
            <person name="Monzon S."/>
            <person name="Zaballos A."/>
            <person name="Jimenez P."/>
            <person name="Dekumyoy P."/>
            <person name="Varona S."/>
            <person name="Cuesta I."/>
            <person name="Sumanam S."/>
            <person name="Adisakwattana P."/>
            <person name="Gasser R.B."/>
            <person name="Hernandez-Gonzalez A."/>
            <person name="Young N.D."/>
            <person name="Perteguer M.J."/>
        </authorList>
    </citation>
    <scope>NUCLEOTIDE SEQUENCE [LARGE SCALE GENOMIC DNA]</scope>
    <source>
        <strain evidence="5">AL3</strain>
        <tissue evidence="5">Liver</tissue>
    </source>
</reference>
<gene>
    <name evidence="5" type="ORF">AB6A40_009232</name>
</gene>
<feature type="domain" description="WW" evidence="3">
    <location>
        <begin position="121"/>
        <end position="148"/>
    </location>
</feature>
<feature type="domain" description="WW" evidence="3">
    <location>
        <begin position="161"/>
        <end position="188"/>
    </location>
</feature>
<dbReference type="Pfam" id="PF00397">
    <property type="entry name" value="WW"/>
    <property type="match status" value="2"/>
</dbReference>
<feature type="coiled-coil region" evidence="1">
    <location>
        <begin position="323"/>
        <end position="350"/>
    </location>
</feature>
<proteinExistence type="predicted"/>
<dbReference type="PANTHER" id="PTHR11864:SF0">
    <property type="entry name" value="PRP40 PRE-MRNA PROCESSING FACTOR 40 HOMOLOG A (YEAST)"/>
    <property type="match status" value="1"/>
</dbReference>
<feature type="compositionally biased region" description="Polar residues" evidence="2">
    <location>
        <begin position="109"/>
        <end position="121"/>
    </location>
</feature>
<organism evidence="5 6">
    <name type="scientific">Gnathostoma spinigerum</name>
    <dbReference type="NCBI Taxonomy" id="75299"/>
    <lineage>
        <taxon>Eukaryota</taxon>
        <taxon>Metazoa</taxon>
        <taxon>Ecdysozoa</taxon>
        <taxon>Nematoda</taxon>
        <taxon>Chromadorea</taxon>
        <taxon>Rhabditida</taxon>
        <taxon>Spirurina</taxon>
        <taxon>Gnathostomatomorpha</taxon>
        <taxon>Gnathostomatoidea</taxon>
        <taxon>Gnathostomatidae</taxon>
        <taxon>Gnathostoma</taxon>
    </lineage>
</organism>
<dbReference type="InterPro" id="IPR036020">
    <property type="entry name" value="WW_dom_sf"/>
</dbReference>
<dbReference type="Gene3D" id="2.20.70.10">
    <property type="match status" value="2"/>
</dbReference>
<comment type="caution">
    <text evidence="5">The sequence shown here is derived from an EMBL/GenBank/DDBJ whole genome shotgun (WGS) entry which is preliminary data.</text>
</comment>
<dbReference type="FunFam" id="1.10.10.440:FF:000002">
    <property type="entry name" value="pre-mRNA-processing factor 40 homolog A isoform X1"/>
    <property type="match status" value="1"/>
</dbReference>
<dbReference type="InterPro" id="IPR001202">
    <property type="entry name" value="WW_dom"/>
</dbReference>
<sequence>MLPFSGPPGFHQLIGLPSNPAQPFLSQQQQFLLPSISSIPSIQRVITVSSTPPQLLQASVVASPITAPRPMLVPPQMAAEIAAANASANAAATTAVVASSAPRSPASPITKSSSNDPNQVWSEHISKDGRPYYYNKITKQSCWAKPEEMKSAVERLEKGVWQEFKTAEGKPYYYNTETKETTWIRPRCFEVAMPKVERSDNRVQSSAAAGDINTPAVSAGESDIEKAMMATLKSLDDSEKKDDESNANENGENIVTEASDEEKNAKKKQSDVFRELLCDKCNEGKITSASSWEQAMKYIQNDPRFRVLGKVSEKKQIFNAWKVQRQKDERDEKRLAIKKAKEDLEQWLRSQKIRPTMRYAKACDQFADEPVWKAVHDSERREIFKDAMEFLDKKEKNEIRAIRRRNVRALSDILEGMEEITYRTTWAQAQRLLIENPAFANDITLQSMDKEDALIIFEDHIRTAEKLYMKEKELEERRRKRRERKVREAFQAYLVELHKRGNFCITF</sequence>
<evidence type="ECO:0000313" key="5">
    <source>
        <dbReference type="EMBL" id="MFH4982523.1"/>
    </source>
</evidence>